<keyword evidence="2" id="KW-1185">Reference proteome</keyword>
<dbReference type="EMBL" id="BJYK01000005">
    <property type="protein sequence ID" value="GEN80241.1"/>
    <property type="molecule type" value="Genomic_DNA"/>
</dbReference>
<sequence>MRCLSEVPDTMSTALIAPASSRSGEVDVLDVDTNEGLRAALGEVATLGWEGVAGRAVMRALTKRCAKWGANMAHRDWAGGETDPGDVLTLAWITLDRFARNVAAAEAPWAYLWTAVGRAMAVEGAAAAMLSARAVRRPRSEWPVGVNRLGADDECLATCAGLDGTASDAAGTGRSPALRALVRHLAGADRAEAEFWADAVDRALDVMAGARRSYEEVALRRDLYLRDVLKLNGAELAALAALLIGPRRGDRAAQSLLLALHRDPAARPADVVGAVDRIAFLTSRQHAAAGALADAAAA</sequence>
<reference evidence="1 2" key="1">
    <citation type="submission" date="2019-07" db="EMBL/GenBank/DDBJ databases">
        <title>Whole genome shotgun sequence of Actinotalea fermentans NBRC 105374.</title>
        <authorList>
            <person name="Hosoyama A."/>
            <person name="Uohara A."/>
            <person name="Ohji S."/>
            <person name="Ichikawa N."/>
        </authorList>
    </citation>
    <scope>NUCLEOTIDE SEQUENCE [LARGE SCALE GENOMIC DNA]</scope>
    <source>
        <strain evidence="1 2">NBRC 105374</strain>
    </source>
</reference>
<dbReference type="Proteomes" id="UP000321484">
    <property type="component" value="Unassembled WGS sequence"/>
</dbReference>
<name>A0A511YYG5_9CELL</name>
<dbReference type="AlphaFoldDB" id="A0A511YYG5"/>
<gene>
    <name evidence="1" type="ORF">AFE02nite_19750</name>
</gene>
<proteinExistence type="predicted"/>
<organism evidence="1 2">
    <name type="scientific">Actinotalea fermentans</name>
    <dbReference type="NCBI Taxonomy" id="43671"/>
    <lineage>
        <taxon>Bacteria</taxon>
        <taxon>Bacillati</taxon>
        <taxon>Actinomycetota</taxon>
        <taxon>Actinomycetes</taxon>
        <taxon>Micrococcales</taxon>
        <taxon>Cellulomonadaceae</taxon>
        <taxon>Actinotalea</taxon>
    </lineage>
</organism>
<accession>A0A511YYG5</accession>
<evidence type="ECO:0000313" key="1">
    <source>
        <dbReference type="EMBL" id="GEN80241.1"/>
    </source>
</evidence>
<comment type="caution">
    <text evidence="1">The sequence shown here is derived from an EMBL/GenBank/DDBJ whole genome shotgun (WGS) entry which is preliminary data.</text>
</comment>
<evidence type="ECO:0000313" key="2">
    <source>
        <dbReference type="Proteomes" id="UP000321484"/>
    </source>
</evidence>
<protein>
    <submittedName>
        <fullName evidence="1">Uncharacterized protein</fullName>
    </submittedName>
</protein>